<keyword evidence="4" id="KW-0648">Protein biosynthesis</keyword>
<feature type="domain" description="Putative host cell surface-exposed lipoprotein Ltp-like HTH region" evidence="2">
    <location>
        <begin position="56"/>
        <end position="98"/>
    </location>
</feature>
<gene>
    <name evidence="4" type="ORF">BKA03_002519</name>
</gene>
<dbReference type="Pfam" id="PF10708">
    <property type="entry name" value="DUF2510"/>
    <property type="match status" value="1"/>
</dbReference>
<accession>A0A7Y9ZEB1</accession>
<feature type="domain" description="Putative host cell surface-exposed lipoprotein Ltp-like HTH region" evidence="2">
    <location>
        <begin position="152"/>
        <end position="195"/>
    </location>
</feature>
<dbReference type="InterPro" id="IPR018929">
    <property type="entry name" value="DUF2510"/>
</dbReference>
<evidence type="ECO:0000313" key="4">
    <source>
        <dbReference type="EMBL" id="NYI42400.1"/>
    </source>
</evidence>
<name>A0A7Y9ZEB1_9MICO</name>
<dbReference type="Proteomes" id="UP000547973">
    <property type="component" value="Unassembled WGS sequence"/>
</dbReference>
<proteinExistence type="predicted"/>
<feature type="domain" description="Putative host cell surface-exposed lipoprotein Ltp-like HTH region" evidence="2">
    <location>
        <begin position="101"/>
        <end position="146"/>
    </location>
</feature>
<dbReference type="GO" id="GO:0003746">
    <property type="term" value="F:translation elongation factor activity"/>
    <property type="evidence" value="ECO:0007669"/>
    <property type="project" value="UniProtKB-KW"/>
</dbReference>
<protein>
    <submittedName>
        <fullName evidence="4">Transcription elongation factor Elf1</fullName>
    </submittedName>
</protein>
<evidence type="ECO:0000313" key="5">
    <source>
        <dbReference type="Proteomes" id="UP000547973"/>
    </source>
</evidence>
<dbReference type="RefSeq" id="WP_083971157.1">
    <property type="nucleotide sequence ID" value="NZ_BBRC01000002.1"/>
</dbReference>
<sequence>MSEVPPAPMPAGWYPDMSDSGLSRWWDGTGWTPSTRPASVPPAPAAAETPAETDGQKNAVERAKNELDSAPCSRTLLIEVLESVGFTAADAEYGVDTLKVDWTEQAPKSAQYYIDFGSFAYSRSEIIELLESEGFTAADAEYGADTVKADRWNEQAAKRAKWLLGIESLSFSRSSLITQLEFVGFTTEQATYGVNETPLAAMAKEERAAPKRRDVGKLPSPNSQMICPHCHAQGQVSTSIVKRKQGISGGKATGAVLTLGWSLLATGLSQKVKGTQAKCGNCGAVWDF</sequence>
<comment type="caution">
    <text evidence="4">The sequence shown here is derived from an EMBL/GenBank/DDBJ whole genome shotgun (WGS) entry which is preliminary data.</text>
</comment>
<dbReference type="Gene3D" id="1.10.10.10">
    <property type="entry name" value="Winged helix-like DNA-binding domain superfamily/Winged helix DNA-binding domain"/>
    <property type="match status" value="3"/>
</dbReference>
<organism evidence="4 5">
    <name type="scientific">Demequina lutea</name>
    <dbReference type="NCBI Taxonomy" id="431489"/>
    <lineage>
        <taxon>Bacteria</taxon>
        <taxon>Bacillati</taxon>
        <taxon>Actinomycetota</taxon>
        <taxon>Actinomycetes</taxon>
        <taxon>Micrococcales</taxon>
        <taxon>Demequinaceae</taxon>
        <taxon>Demequina</taxon>
    </lineage>
</organism>
<evidence type="ECO:0000259" key="3">
    <source>
        <dbReference type="Pfam" id="PF10708"/>
    </source>
</evidence>
<dbReference type="InterPro" id="IPR036388">
    <property type="entry name" value="WH-like_DNA-bd_sf"/>
</dbReference>
<feature type="domain" description="DUF2510" evidence="3">
    <location>
        <begin position="11"/>
        <end position="43"/>
    </location>
</feature>
<dbReference type="AlphaFoldDB" id="A0A7Y9ZEB1"/>
<keyword evidence="4" id="KW-0251">Elongation factor</keyword>
<dbReference type="EMBL" id="JACBZO010000001">
    <property type="protein sequence ID" value="NYI42400.1"/>
    <property type="molecule type" value="Genomic_DNA"/>
</dbReference>
<dbReference type="InterPro" id="IPR011434">
    <property type="entry name" value="Ltp-like_HTH"/>
</dbReference>
<evidence type="ECO:0000259" key="2">
    <source>
        <dbReference type="Pfam" id="PF07553"/>
    </source>
</evidence>
<keyword evidence="5" id="KW-1185">Reference proteome</keyword>
<dbReference type="OrthoDB" id="2004788at2"/>
<feature type="region of interest" description="Disordered" evidence="1">
    <location>
        <begin position="25"/>
        <end position="56"/>
    </location>
</feature>
<reference evidence="4 5" key="1">
    <citation type="submission" date="2020-07" db="EMBL/GenBank/DDBJ databases">
        <title>Sequencing the genomes of 1000 actinobacteria strains.</title>
        <authorList>
            <person name="Klenk H.-P."/>
        </authorList>
    </citation>
    <scope>NUCLEOTIDE SEQUENCE [LARGE SCALE GENOMIC DNA]</scope>
    <source>
        <strain evidence="4 5">DSM 19970</strain>
    </source>
</reference>
<evidence type="ECO:0000256" key="1">
    <source>
        <dbReference type="SAM" id="MobiDB-lite"/>
    </source>
</evidence>
<dbReference type="Pfam" id="PF07553">
    <property type="entry name" value="Lipoprotein_Ltp"/>
    <property type="match status" value="3"/>
</dbReference>